<feature type="compositionally biased region" description="Basic residues" evidence="1">
    <location>
        <begin position="1"/>
        <end position="12"/>
    </location>
</feature>
<protein>
    <submittedName>
        <fullName evidence="2">Uncharacterized protein</fullName>
    </submittedName>
</protein>
<name>A0A386WE47_9ACTN</name>
<dbReference type="KEGG" id="mtua:CSH63_00330"/>
<organism evidence="2 3">
    <name type="scientific">Micromonospora tulbaghiae</name>
    <dbReference type="NCBI Taxonomy" id="479978"/>
    <lineage>
        <taxon>Bacteria</taxon>
        <taxon>Bacillati</taxon>
        <taxon>Actinomycetota</taxon>
        <taxon>Actinomycetes</taxon>
        <taxon>Micromonosporales</taxon>
        <taxon>Micromonosporaceae</taxon>
        <taxon>Micromonospora</taxon>
    </lineage>
</organism>
<gene>
    <name evidence="2" type="ORF">CSH63_00330</name>
</gene>
<evidence type="ECO:0000313" key="3">
    <source>
        <dbReference type="Proteomes" id="UP000267804"/>
    </source>
</evidence>
<dbReference type="EMBL" id="CP024087">
    <property type="protein sequence ID" value="AYF25932.1"/>
    <property type="molecule type" value="Genomic_DNA"/>
</dbReference>
<feature type="region of interest" description="Disordered" evidence="1">
    <location>
        <begin position="1"/>
        <end position="25"/>
    </location>
</feature>
<dbReference type="Proteomes" id="UP000267804">
    <property type="component" value="Chromosome"/>
</dbReference>
<sequence>MPAKRNPKKSRKQSSPQVTAPTLDALTVEPPAMVLPAEPVAPAVSLDTAPPAATAPVVSPAVGTGVPTVAAGPVSLPEAPVLPGASATPPRSGPPAGRQARLGGRSQRAGQTRFYAFRRS</sequence>
<dbReference type="AlphaFoldDB" id="A0A386WE47"/>
<feature type="region of interest" description="Disordered" evidence="1">
    <location>
        <begin position="74"/>
        <end position="120"/>
    </location>
</feature>
<dbReference type="RefSeq" id="WP_120568513.1">
    <property type="nucleotide sequence ID" value="NZ_CP024087.1"/>
</dbReference>
<evidence type="ECO:0000313" key="2">
    <source>
        <dbReference type="EMBL" id="AYF25932.1"/>
    </source>
</evidence>
<evidence type="ECO:0000256" key="1">
    <source>
        <dbReference type="SAM" id="MobiDB-lite"/>
    </source>
</evidence>
<reference evidence="2 3" key="1">
    <citation type="submission" date="2017-10" db="EMBL/GenBank/DDBJ databases">
        <title>Integration of genomic and chemical information greatly accelerates assignment of the full stereostructure of myelolactone, a potent inhibitor of myeloma from a marine-derived Micromonospora.</title>
        <authorList>
            <person name="Kim M.C."/>
            <person name="Machado H."/>
            <person name="Jensen P.R."/>
            <person name="Fenical W."/>
        </authorList>
    </citation>
    <scope>NUCLEOTIDE SEQUENCE [LARGE SCALE GENOMIC DNA]</scope>
    <source>
        <strain evidence="2 3">CNY-010</strain>
    </source>
</reference>
<proteinExistence type="predicted"/>
<accession>A0A386WE47</accession>